<dbReference type="RefSeq" id="WP_125942595.1">
    <property type="nucleotide sequence ID" value="NZ_PXZH01000001.1"/>
</dbReference>
<feature type="transmembrane region" description="Helical" evidence="5">
    <location>
        <begin position="89"/>
        <end position="108"/>
    </location>
</feature>
<comment type="subcellular location">
    <subcellularLocation>
        <location evidence="1">Membrane</location>
        <topology evidence="1">Multi-pass membrane protein</topology>
    </subcellularLocation>
</comment>
<evidence type="ECO:0000256" key="2">
    <source>
        <dbReference type="ARBA" id="ARBA00022692"/>
    </source>
</evidence>
<feature type="transmembrane region" description="Helical" evidence="5">
    <location>
        <begin position="12"/>
        <end position="34"/>
    </location>
</feature>
<keyword evidence="7" id="KW-1185">Reference proteome</keyword>
<evidence type="ECO:0000256" key="4">
    <source>
        <dbReference type="ARBA" id="ARBA00023136"/>
    </source>
</evidence>
<dbReference type="OrthoDB" id="9767361at2"/>
<dbReference type="PANTHER" id="PTHR43427:SF12">
    <property type="entry name" value="CHLORIDE TRANSPORTER"/>
    <property type="match status" value="1"/>
</dbReference>
<accession>A0A429Z8G1</accession>
<dbReference type="InterPro" id="IPR001807">
    <property type="entry name" value="ClC"/>
</dbReference>
<feature type="transmembrane region" description="Helical" evidence="5">
    <location>
        <begin position="216"/>
        <end position="238"/>
    </location>
</feature>
<dbReference type="InterPro" id="IPR050368">
    <property type="entry name" value="ClC-type_chloride_channel"/>
</dbReference>
<dbReference type="Pfam" id="PF00654">
    <property type="entry name" value="Voltage_CLC"/>
    <property type="match status" value="1"/>
</dbReference>
<keyword evidence="2 5" id="KW-0812">Transmembrane</keyword>
<reference evidence="6 7" key="1">
    <citation type="submission" date="2018-03" db="EMBL/GenBank/DDBJ databases">
        <authorList>
            <person name="Gulvik C.A."/>
        </authorList>
    </citation>
    <scope>NUCLEOTIDE SEQUENCE [LARGE SCALE GENOMIC DNA]</scope>
    <source>
        <strain evidence="6 7">JCM 31581</strain>
    </source>
</reference>
<evidence type="ECO:0000256" key="1">
    <source>
        <dbReference type="ARBA" id="ARBA00004141"/>
    </source>
</evidence>
<feature type="transmembrane region" description="Helical" evidence="5">
    <location>
        <begin position="146"/>
        <end position="171"/>
    </location>
</feature>
<protein>
    <submittedName>
        <fullName evidence="6">Voltage-gated chloride channel protein</fullName>
    </submittedName>
</protein>
<dbReference type="PRINTS" id="PR00762">
    <property type="entry name" value="CLCHANNEL"/>
</dbReference>
<feature type="transmembrane region" description="Helical" evidence="5">
    <location>
        <begin position="46"/>
        <end position="68"/>
    </location>
</feature>
<proteinExistence type="predicted"/>
<name>A0A429Z8G1_9ENTE</name>
<feature type="transmembrane region" description="Helical" evidence="5">
    <location>
        <begin position="258"/>
        <end position="281"/>
    </location>
</feature>
<dbReference type="InterPro" id="IPR014743">
    <property type="entry name" value="Cl-channel_core"/>
</dbReference>
<sequence length="411" mass="44230">MSTSPFQQVKTLIKWGILCLAVGLGIGGLAAFFLQALTFVTDIRTTHIWLIMGLPICGAVLTYLYQVYGANSIKGNNLIIERANGSNEAIYLRMIPLSLFGTILTHLFGGSVGREGTAVQMGGAVAAAVGKTAKRVITLTDKEKEILIICGISGGFSSVFGTPLAGTFFSMDVLALGKIRTEALIPSFLTALVATHTTQFLGVAKPVYPVPVIPSFTWTLIIQVGLCAVVFGLVSRLFSQGIVWIKHMYQRLIPTRPVLRTFVGSSIILLFVVVFQTTRYLGLSLPLVSDAFSGDQRPLDFLMKLIFTTFSLGGGLQGGEVTPLFEIGATLGSSLSQLFHLPHSLITTLGFIGVFAGATNTPITCFILGIELFGSPIAIPLLYVCLISYLVSGDTCIYRGQNRKLGKMRFR</sequence>
<keyword evidence="4 5" id="KW-0472">Membrane</keyword>
<gene>
    <name evidence="6" type="ORF">C7P63_02565</name>
</gene>
<keyword evidence="3 5" id="KW-1133">Transmembrane helix</keyword>
<comment type="caution">
    <text evidence="6">The sequence shown here is derived from an EMBL/GenBank/DDBJ whole genome shotgun (WGS) entry which is preliminary data.</text>
</comment>
<dbReference type="Gene3D" id="1.10.3080.10">
    <property type="entry name" value="Clc chloride channel"/>
    <property type="match status" value="1"/>
</dbReference>
<dbReference type="PANTHER" id="PTHR43427">
    <property type="entry name" value="CHLORIDE CHANNEL PROTEIN CLC-E"/>
    <property type="match status" value="1"/>
</dbReference>
<evidence type="ECO:0000313" key="7">
    <source>
        <dbReference type="Proteomes" id="UP000277864"/>
    </source>
</evidence>
<dbReference type="EMBL" id="PXZH01000001">
    <property type="protein sequence ID" value="RST89981.1"/>
    <property type="molecule type" value="Genomic_DNA"/>
</dbReference>
<evidence type="ECO:0000256" key="5">
    <source>
        <dbReference type="SAM" id="Phobius"/>
    </source>
</evidence>
<dbReference type="AlphaFoldDB" id="A0A429Z8G1"/>
<evidence type="ECO:0000256" key="3">
    <source>
        <dbReference type="ARBA" id="ARBA00022989"/>
    </source>
</evidence>
<dbReference type="Proteomes" id="UP000277864">
    <property type="component" value="Unassembled WGS sequence"/>
</dbReference>
<feature type="transmembrane region" description="Helical" evidence="5">
    <location>
        <begin position="376"/>
        <end position="398"/>
    </location>
</feature>
<dbReference type="SUPFAM" id="SSF81340">
    <property type="entry name" value="Clc chloride channel"/>
    <property type="match status" value="1"/>
</dbReference>
<organism evidence="6 7">
    <name type="scientific">Vagococcus humatus</name>
    <dbReference type="NCBI Taxonomy" id="1889241"/>
    <lineage>
        <taxon>Bacteria</taxon>
        <taxon>Bacillati</taxon>
        <taxon>Bacillota</taxon>
        <taxon>Bacilli</taxon>
        <taxon>Lactobacillales</taxon>
        <taxon>Enterococcaceae</taxon>
        <taxon>Vagococcus</taxon>
    </lineage>
</organism>
<dbReference type="GO" id="GO:0015108">
    <property type="term" value="F:chloride transmembrane transporter activity"/>
    <property type="evidence" value="ECO:0007669"/>
    <property type="project" value="InterPro"/>
</dbReference>
<evidence type="ECO:0000313" key="6">
    <source>
        <dbReference type="EMBL" id="RST89981.1"/>
    </source>
</evidence>
<dbReference type="GO" id="GO:0016020">
    <property type="term" value="C:membrane"/>
    <property type="evidence" value="ECO:0007669"/>
    <property type="project" value="UniProtKB-SubCell"/>
</dbReference>